<dbReference type="PANTHER" id="PTHR22960">
    <property type="entry name" value="MOLYBDOPTERIN COFACTOR SYNTHESIS PROTEIN A"/>
    <property type="match status" value="1"/>
</dbReference>
<dbReference type="GO" id="GO:0005525">
    <property type="term" value="F:GTP binding"/>
    <property type="evidence" value="ECO:0007669"/>
    <property type="project" value="UniProtKB-KW"/>
</dbReference>
<dbReference type="NCBIfam" id="TIGR02666">
    <property type="entry name" value="moaA"/>
    <property type="match status" value="1"/>
</dbReference>
<dbReference type="GO" id="GO:0046872">
    <property type="term" value="F:metal ion binding"/>
    <property type="evidence" value="ECO:0007669"/>
    <property type="project" value="UniProtKB-KW"/>
</dbReference>
<dbReference type="InterPro" id="IPR006638">
    <property type="entry name" value="Elp3/MiaA/NifB-like_rSAM"/>
</dbReference>
<evidence type="ECO:0000256" key="6">
    <source>
        <dbReference type="ARBA" id="ARBA00022723"/>
    </source>
</evidence>
<dbReference type="EMBL" id="BSXU01002680">
    <property type="protein sequence ID" value="GMG39099.1"/>
    <property type="molecule type" value="Genomic_DNA"/>
</dbReference>
<dbReference type="InterPro" id="IPR000385">
    <property type="entry name" value="MoaA_NifB_PqqE_Fe-S-bd_CS"/>
</dbReference>
<evidence type="ECO:0000256" key="1">
    <source>
        <dbReference type="ARBA" id="ARBA00001966"/>
    </source>
</evidence>
<evidence type="ECO:0000256" key="13">
    <source>
        <dbReference type="ARBA" id="ARBA00048697"/>
    </source>
</evidence>
<keyword evidence="6" id="KW-0479">Metal-binding</keyword>
<dbReference type="CDD" id="cd01335">
    <property type="entry name" value="Radical_SAM"/>
    <property type="match status" value="1"/>
</dbReference>
<keyword evidence="7" id="KW-0547">Nucleotide-binding</keyword>
<dbReference type="PROSITE" id="PS01305">
    <property type="entry name" value="MOAA_NIFB_PQQE"/>
    <property type="match status" value="1"/>
</dbReference>
<dbReference type="InterPro" id="IPR040064">
    <property type="entry name" value="MoaA-like"/>
</dbReference>
<keyword evidence="12" id="KW-0456">Lyase</keyword>
<comment type="caution">
    <text evidence="16">The sequence shown here is derived from an EMBL/GenBank/DDBJ whole genome shotgun (WGS) entry which is preliminary data.</text>
</comment>
<organism evidence="16 17">
    <name type="scientific">Ambrosiozyma monospora</name>
    <name type="common">Yeast</name>
    <name type="synonym">Endomycopsis monosporus</name>
    <dbReference type="NCBI Taxonomy" id="43982"/>
    <lineage>
        <taxon>Eukaryota</taxon>
        <taxon>Fungi</taxon>
        <taxon>Dikarya</taxon>
        <taxon>Ascomycota</taxon>
        <taxon>Saccharomycotina</taxon>
        <taxon>Pichiomycetes</taxon>
        <taxon>Pichiales</taxon>
        <taxon>Pichiaceae</taxon>
        <taxon>Ambrosiozyma</taxon>
    </lineage>
</organism>
<evidence type="ECO:0000256" key="8">
    <source>
        <dbReference type="ARBA" id="ARBA00023004"/>
    </source>
</evidence>
<evidence type="ECO:0000313" key="16">
    <source>
        <dbReference type="EMBL" id="GMG39099.1"/>
    </source>
</evidence>
<dbReference type="Gene3D" id="3.20.20.70">
    <property type="entry name" value="Aldolase class I"/>
    <property type="match status" value="1"/>
</dbReference>
<keyword evidence="11" id="KW-0501">Molybdenum cofactor biosynthesis</keyword>
<evidence type="ECO:0000256" key="11">
    <source>
        <dbReference type="ARBA" id="ARBA00023150"/>
    </source>
</evidence>
<dbReference type="OrthoDB" id="429626at2759"/>
<keyword evidence="5" id="KW-0949">S-adenosyl-L-methionine</keyword>
<dbReference type="InterPro" id="IPR010505">
    <property type="entry name" value="MoaA_twitch"/>
</dbReference>
<evidence type="ECO:0000259" key="15">
    <source>
        <dbReference type="PROSITE" id="PS51918"/>
    </source>
</evidence>
<accession>A0A9W6Z085</accession>
<keyword evidence="17" id="KW-1185">Reference proteome</keyword>
<dbReference type="GO" id="GO:0051539">
    <property type="term" value="F:4 iron, 4 sulfur cluster binding"/>
    <property type="evidence" value="ECO:0007669"/>
    <property type="project" value="UniProtKB-KW"/>
</dbReference>
<comment type="pathway">
    <text evidence="2">Cofactor biosynthesis; molybdopterin biosynthesis.</text>
</comment>
<dbReference type="InterPro" id="IPR058240">
    <property type="entry name" value="rSAM_sf"/>
</dbReference>
<evidence type="ECO:0000256" key="5">
    <source>
        <dbReference type="ARBA" id="ARBA00022691"/>
    </source>
</evidence>
<keyword evidence="8" id="KW-0408">Iron</keyword>
<dbReference type="SUPFAM" id="SSF102114">
    <property type="entry name" value="Radical SAM enzymes"/>
    <property type="match status" value="1"/>
</dbReference>
<feature type="region of interest" description="Disordered" evidence="14">
    <location>
        <begin position="36"/>
        <end position="63"/>
    </location>
</feature>
<dbReference type="PANTHER" id="PTHR22960:SF0">
    <property type="entry name" value="MOLYBDENUM COFACTOR BIOSYNTHESIS PROTEIN 1"/>
    <property type="match status" value="1"/>
</dbReference>
<protein>
    <recommendedName>
        <fullName evidence="3">GTP 3',8-cyclase</fullName>
        <ecNumber evidence="3">4.1.99.22</ecNumber>
    </recommendedName>
</protein>
<sequence length="406" mass="45490">MVMFTTLKLQRAISSCSNLKQVFPIKRKFSNITPLLKPTSSTQHHEPLSSSSHPINTEPPSIETPSYKPFPLSKPKSVSHYLTDTFNRQHDYLRISITERCNLRCLYCMPEEGIELSPSTHLLTTEEIIRIARLFVSQGVRKIRLTGGEPSVRRDLVDIVSALHEIPGLDEICITSNGLALHRKLPKLAMNGLTALNLSLDTLVDGKFQMITRRNGLSAVLRSLETALKLGLPKVKLNVVVMSGVNEEEVLSFVKMTKDYPLEVRFIEYMPFGGNKWSGDKMVTYEDMLSNIEVVYPEVTRLKHKPGDTAKVYQIPGFRGKIGFITSMTENFCSTCTRLRITSDGNLKVCLFGNEEVSLRDLMREGVSDSELLEAIGKAVKLKKEKHAGLGELENMPNRPMILIGG</sequence>
<dbReference type="SMART" id="SM00729">
    <property type="entry name" value="Elp3"/>
    <property type="match status" value="1"/>
</dbReference>
<dbReference type="InterPro" id="IPR007197">
    <property type="entry name" value="rSAM"/>
</dbReference>
<dbReference type="EC" id="4.1.99.22" evidence="3"/>
<name>A0A9W6Z085_AMBMO</name>
<dbReference type="InterPro" id="IPR050105">
    <property type="entry name" value="MoCo_biosynth_MoaA/MoaC"/>
</dbReference>
<keyword evidence="9" id="KW-0411">Iron-sulfur</keyword>
<evidence type="ECO:0000256" key="14">
    <source>
        <dbReference type="SAM" id="MobiDB-lite"/>
    </source>
</evidence>
<dbReference type="AlphaFoldDB" id="A0A9W6Z085"/>
<comment type="cofactor">
    <cofactor evidence="1">
        <name>[4Fe-4S] cluster</name>
        <dbReference type="ChEBI" id="CHEBI:49883"/>
    </cofactor>
</comment>
<evidence type="ECO:0000256" key="4">
    <source>
        <dbReference type="ARBA" id="ARBA00022485"/>
    </source>
</evidence>
<dbReference type="Pfam" id="PF04055">
    <property type="entry name" value="Radical_SAM"/>
    <property type="match status" value="1"/>
</dbReference>
<keyword evidence="4" id="KW-0004">4Fe-4S</keyword>
<dbReference type="SFLD" id="SFLDG01383">
    <property type="entry name" value="cyclic_pyranopterin_phosphate"/>
    <property type="match status" value="1"/>
</dbReference>
<dbReference type="SFLD" id="SFLDG01386">
    <property type="entry name" value="main_SPASM_domain-containing"/>
    <property type="match status" value="1"/>
</dbReference>
<evidence type="ECO:0000256" key="3">
    <source>
        <dbReference type="ARBA" id="ARBA00012167"/>
    </source>
</evidence>
<evidence type="ECO:0000256" key="7">
    <source>
        <dbReference type="ARBA" id="ARBA00022741"/>
    </source>
</evidence>
<evidence type="ECO:0000256" key="12">
    <source>
        <dbReference type="ARBA" id="ARBA00023239"/>
    </source>
</evidence>
<dbReference type="InterPro" id="IPR013785">
    <property type="entry name" value="Aldolase_TIM"/>
</dbReference>
<evidence type="ECO:0000256" key="10">
    <source>
        <dbReference type="ARBA" id="ARBA00023134"/>
    </source>
</evidence>
<dbReference type="InterPro" id="IPR013483">
    <property type="entry name" value="MoaA"/>
</dbReference>
<feature type="domain" description="Radical SAM core" evidence="15">
    <location>
        <begin position="85"/>
        <end position="308"/>
    </location>
</feature>
<keyword evidence="10" id="KW-0342">GTP-binding</keyword>
<gene>
    <name evidence="16" type="ORF">Amon01_000508100</name>
</gene>
<dbReference type="PROSITE" id="PS51918">
    <property type="entry name" value="RADICAL_SAM"/>
    <property type="match status" value="1"/>
</dbReference>
<evidence type="ECO:0000313" key="17">
    <source>
        <dbReference type="Proteomes" id="UP001165063"/>
    </source>
</evidence>
<proteinExistence type="inferred from homology"/>
<dbReference type="SFLD" id="SFLDG01067">
    <property type="entry name" value="SPASM/twitch_domain_containing"/>
    <property type="match status" value="1"/>
</dbReference>
<evidence type="ECO:0000256" key="9">
    <source>
        <dbReference type="ARBA" id="ARBA00023014"/>
    </source>
</evidence>
<dbReference type="GO" id="GO:0061799">
    <property type="term" value="F:cyclic pyranopterin monophosphate synthase activity"/>
    <property type="evidence" value="ECO:0007669"/>
    <property type="project" value="TreeGrafter"/>
</dbReference>
<dbReference type="Pfam" id="PF06463">
    <property type="entry name" value="Mob_synth_C"/>
    <property type="match status" value="1"/>
</dbReference>
<dbReference type="GO" id="GO:0061798">
    <property type="term" value="F:GTP 3',8'-cyclase activity"/>
    <property type="evidence" value="ECO:0007669"/>
    <property type="project" value="UniProtKB-EC"/>
</dbReference>
<dbReference type="Proteomes" id="UP001165063">
    <property type="component" value="Unassembled WGS sequence"/>
</dbReference>
<feature type="compositionally biased region" description="Polar residues" evidence="14">
    <location>
        <begin position="36"/>
        <end position="59"/>
    </location>
</feature>
<comment type="catalytic activity">
    <reaction evidence="13">
        <text>GTP + AH2 + S-adenosyl-L-methionine = (8S)-3',8-cyclo-7,8-dihydroguanosine 5'-triphosphate + 5'-deoxyadenosine + L-methionine + A + H(+)</text>
        <dbReference type="Rhea" id="RHEA:49576"/>
        <dbReference type="ChEBI" id="CHEBI:13193"/>
        <dbReference type="ChEBI" id="CHEBI:15378"/>
        <dbReference type="ChEBI" id="CHEBI:17319"/>
        <dbReference type="ChEBI" id="CHEBI:17499"/>
        <dbReference type="ChEBI" id="CHEBI:37565"/>
        <dbReference type="ChEBI" id="CHEBI:57844"/>
        <dbReference type="ChEBI" id="CHEBI:59789"/>
        <dbReference type="ChEBI" id="CHEBI:131766"/>
        <dbReference type="EC" id="4.1.99.22"/>
    </reaction>
</comment>
<dbReference type="CDD" id="cd21117">
    <property type="entry name" value="Twitch_MoaA"/>
    <property type="match status" value="1"/>
</dbReference>
<dbReference type="HAMAP" id="MF_01225_B">
    <property type="entry name" value="MoaA_B"/>
    <property type="match status" value="1"/>
</dbReference>
<dbReference type="GO" id="GO:0006777">
    <property type="term" value="P:Mo-molybdopterin cofactor biosynthetic process"/>
    <property type="evidence" value="ECO:0007669"/>
    <property type="project" value="UniProtKB-KW"/>
</dbReference>
<evidence type="ECO:0000256" key="2">
    <source>
        <dbReference type="ARBA" id="ARBA00005046"/>
    </source>
</evidence>
<dbReference type="SFLD" id="SFLDS00029">
    <property type="entry name" value="Radical_SAM"/>
    <property type="match status" value="1"/>
</dbReference>
<reference evidence="16" key="1">
    <citation type="submission" date="2023-04" db="EMBL/GenBank/DDBJ databases">
        <title>Ambrosiozyma monospora NBRC 1965.</title>
        <authorList>
            <person name="Ichikawa N."/>
            <person name="Sato H."/>
            <person name="Tonouchi N."/>
        </authorList>
    </citation>
    <scope>NUCLEOTIDE SEQUENCE</scope>
    <source>
        <strain evidence="16">NBRC 1965</strain>
    </source>
</reference>